<dbReference type="Gene3D" id="2.60.120.200">
    <property type="match status" value="1"/>
</dbReference>
<evidence type="ECO:0000313" key="3">
    <source>
        <dbReference type="Proteomes" id="UP000504638"/>
    </source>
</evidence>
<dbReference type="InterPro" id="IPR013320">
    <property type="entry name" value="ConA-like_dom_sf"/>
</dbReference>
<dbReference type="SUPFAM" id="SSF49899">
    <property type="entry name" value="Concanavalin A-like lectins/glucanases"/>
    <property type="match status" value="1"/>
</dbReference>
<reference evidence="4" key="3">
    <citation type="submission" date="2025-04" db="UniProtKB">
        <authorList>
            <consortium name="RefSeq"/>
        </authorList>
    </citation>
    <scope>IDENTIFICATION</scope>
    <source>
        <strain evidence="4">CBS 781.70</strain>
    </source>
</reference>
<proteinExistence type="predicted"/>
<evidence type="ECO:0000313" key="2">
    <source>
        <dbReference type="EMBL" id="KAF1816459.1"/>
    </source>
</evidence>
<dbReference type="Pfam" id="PF07081">
    <property type="entry name" value="DUF1349"/>
    <property type="match status" value="1"/>
</dbReference>
<name>A0A6G1GF08_9PEZI</name>
<dbReference type="RefSeq" id="XP_033538090.1">
    <property type="nucleotide sequence ID" value="XM_033678643.1"/>
</dbReference>
<dbReference type="PANTHER" id="PTHR35332:SF2">
    <property type="entry name" value="REGULATION OF ENOLASE PROTEIN 1"/>
    <property type="match status" value="1"/>
</dbReference>
<dbReference type="OrthoDB" id="42525at2759"/>
<organism evidence="2">
    <name type="scientific">Eremomyces bilateralis CBS 781.70</name>
    <dbReference type="NCBI Taxonomy" id="1392243"/>
    <lineage>
        <taxon>Eukaryota</taxon>
        <taxon>Fungi</taxon>
        <taxon>Dikarya</taxon>
        <taxon>Ascomycota</taxon>
        <taxon>Pezizomycotina</taxon>
        <taxon>Dothideomycetes</taxon>
        <taxon>Dothideomycetes incertae sedis</taxon>
        <taxon>Eremomycetales</taxon>
        <taxon>Eremomycetaceae</taxon>
        <taxon>Eremomyces</taxon>
    </lineage>
</organism>
<dbReference type="EMBL" id="ML975150">
    <property type="protein sequence ID" value="KAF1816459.1"/>
    <property type="molecule type" value="Genomic_DNA"/>
</dbReference>
<evidence type="ECO:0000256" key="1">
    <source>
        <dbReference type="SAM" id="MobiDB-lite"/>
    </source>
</evidence>
<feature type="region of interest" description="Disordered" evidence="1">
    <location>
        <begin position="1"/>
        <end position="21"/>
    </location>
</feature>
<dbReference type="Proteomes" id="UP000504638">
    <property type="component" value="Unplaced"/>
</dbReference>
<protein>
    <recommendedName>
        <fullName evidence="5">DUF1349-domain-containing protein</fullName>
    </recommendedName>
</protein>
<reference evidence="4" key="2">
    <citation type="submission" date="2020-04" db="EMBL/GenBank/DDBJ databases">
        <authorList>
            <consortium name="NCBI Genome Project"/>
        </authorList>
    </citation>
    <scope>NUCLEOTIDE SEQUENCE</scope>
    <source>
        <strain evidence="4">CBS 781.70</strain>
    </source>
</reference>
<evidence type="ECO:0000313" key="4">
    <source>
        <dbReference type="RefSeq" id="XP_033538090.1"/>
    </source>
</evidence>
<accession>A0A6G1GF08</accession>
<dbReference type="GeneID" id="54419213"/>
<reference evidence="2 4" key="1">
    <citation type="submission" date="2020-01" db="EMBL/GenBank/DDBJ databases">
        <authorList>
            <consortium name="DOE Joint Genome Institute"/>
            <person name="Haridas S."/>
            <person name="Albert R."/>
            <person name="Binder M."/>
            <person name="Bloem J."/>
            <person name="Labutti K."/>
            <person name="Salamov A."/>
            <person name="Andreopoulos B."/>
            <person name="Baker S.E."/>
            <person name="Barry K."/>
            <person name="Bills G."/>
            <person name="Bluhm B.H."/>
            <person name="Cannon C."/>
            <person name="Castanera R."/>
            <person name="Culley D.E."/>
            <person name="Daum C."/>
            <person name="Ezra D."/>
            <person name="Gonzalez J.B."/>
            <person name="Henrissat B."/>
            <person name="Kuo A."/>
            <person name="Liang C."/>
            <person name="Lipzen A."/>
            <person name="Lutzoni F."/>
            <person name="Magnuson J."/>
            <person name="Mondo S."/>
            <person name="Nolan M."/>
            <person name="Ohm R."/>
            <person name="Pangilinan J."/>
            <person name="Park H.-J."/>
            <person name="Ramirez L."/>
            <person name="Alfaro M."/>
            <person name="Sun H."/>
            <person name="Tritt A."/>
            <person name="Yoshinaga Y."/>
            <person name="Zwiers L.-H."/>
            <person name="Turgeon B.G."/>
            <person name="Goodwin S.B."/>
            <person name="Spatafora J.W."/>
            <person name="Crous P.W."/>
            <person name="Grigoriev I.V."/>
        </authorList>
    </citation>
    <scope>NUCLEOTIDE SEQUENCE</scope>
    <source>
        <strain evidence="2 4">CBS 781.70</strain>
    </source>
</reference>
<dbReference type="AlphaFoldDB" id="A0A6G1GF08"/>
<dbReference type="InterPro" id="IPR009784">
    <property type="entry name" value="DUF1349"/>
</dbReference>
<dbReference type="PANTHER" id="PTHR35332">
    <property type="entry name" value="REGULATION OF ENOLASE PROTEIN 1"/>
    <property type="match status" value="1"/>
</dbReference>
<gene>
    <name evidence="2 4" type="ORF">P152DRAFT_454724</name>
</gene>
<evidence type="ECO:0008006" key="5">
    <source>
        <dbReference type="Google" id="ProtNLM"/>
    </source>
</evidence>
<keyword evidence="3" id="KW-1185">Reference proteome</keyword>
<sequence length="198" mass="21683">MQFNLINGPPDATAPKSPLSEPFTLTALPDTDVWRTPASAGGRDSFDGTILATELPLKSFQRAQVTVSADWKSQYAQAGLIFYDPSSHRPWIKAGIEFKDGATFASVVAANPYSDWSLLPWGEKSVTIEFEKVHGALWVYGRKAEGEKIPMRETTWAFENEDANIAVGVLVAMPKGEDGVENGGQLDVRFENFTIETA</sequence>